<organism evidence="6 7">
    <name type="scientific">Ambispora gerdemannii</name>
    <dbReference type="NCBI Taxonomy" id="144530"/>
    <lineage>
        <taxon>Eukaryota</taxon>
        <taxon>Fungi</taxon>
        <taxon>Fungi incertae sedis</taxon>
        <taxon>Mucoromycota</taxon>
        <taxon>Glomeromycotina</taxon>
        <taxon>Glomeromycetes</taxon>
        <taxon>Archaeosporales</taxon>
        <taxon>Ambisporaceae</taxon>
        <taxon>Ambispora</taxon>
    </lineage>
</organism>
<evidence type="ECO:0000256" key="5">
    <source>
        <dbReference type="PIRSR" id="PIRSR031051-3"/>
    </source>
</evidence>
<reference evidence="6" key="1">
    <citation type="submission" date="2021-06" db="EMBL/GenBank/DDBJ databases">
        <authorList>
            <person name="Kallberg Y."/>
            <person name="Tangrot J."/>
            <person name="Rosling A."/>
        </authorList>
    </citation>
    <scope>NUCLEOTIDE SEQUENCE</scope>
    <source>
        <strain evidence="6">MT106</strain>
    </source>
</reference>
<evidence type="ECO:0000256" key="3">
    <source>
        <dbReference type="ARBA" id="ARBA00022801"/>
    </source>
</evidence>
<dbReference type="GO" id="GO:0046872">
    <property type="term" value="F:metal ion binding"/>
    <property type="evidence" value="ECO:0007669"/>
    <property type="project" value="UniProtKB-KW"/>
</dbReference>
<dbReference type="SUPFAM" id="SSF56784">
    <property type="entry name" value="HAD-like"/>
    <property type="match status" value="1"/>
</dbReference>
<proteinExistence type="predicted"/>
<comment type="cofactor">
    <cofactor evidence="1 5">
        <name>Mg(2+)</name>
        <dbReference type="ChEBI" id="CHEBI:18420"/>
    </cofactor>
</comment>
<keyword evidence="7" id="KW-1185">Reference proteome</keyword>
<comment type="caution">
    <text evidence="6">The sequence shown here is derived from an EMBL/GenBank/DDBJ whole genome shotgun (WGS) entry which is preliminary data.</text>
</comment>
<dbReference type="Gene3D" id="3.40.50.1000">
    <property type="entry name" value="HAD superfamily/HAD-like"/>
    <property type="match status" value="1"/>
</dbReference>
<dbReference type="PIRSF" id="PIRSF031051">
    <property type="entry name" value="PyrdxlP_Pase_PHOSPHO2"/>
    <property type="match status" value="1"/>
</dbReference>
<gene>
    <name evidence="6" type="ORF">AGERDE_LOCUS2068</name>
</gene>
<evidence type="ECO:0000256" key="2">
    <source>
        <dbReference type="ARBA" id="ARBA00022723"/>
    </source>
</evidence>
<dbReference type="InterPro" id="IPR016965">
    <property type="entry name" value="Pase_PHOSPHO-typ"/>
</dbReference>
<accession>A0A9N8YUW1</accession>
<dbReference type="NCBIfam" id="TIGR01489">
    <property type="entry name" value="DKMTPPase-SF"/>
    <property type="match status" value="1"/>
</dbReference>
<evidence type="ECO:0000313" key="7">
    <source>
        <dbReference type="Proteomes" id="UP000789831"/>
    </source>
</evidence>
<keyword evidence="2 5" id="KW-0479">Metal-binding</keyword>
<dbReference type="AlphaFoldDB" id="A0A9N8YUW1"/>
<dbReference type="PANTHER" id="PTHR20889">
    <property type="entry name" value="PHOSPHATASE, ORPHAN 1, 2"/>
    <property type="match status" value="1"/>
</dbReference>
<keyword evidence="3" id="KW-0378">Hydrolase</keyword>
<dbReference type="Proteomes" id="UP000789831">
    <property type="component" value="Unassembled WGS sequence"/>
</dbReference>
<dbReference type="PANTHER" id="PTHR20889:SF12">
    <property type="entry name" value="LP01149P"/>
    <property type="match status" value="1"/>
</dbReference>
<name>A0A9N8YUW1_9GLOM</name>
<sequence length="194" mass="21984">MIETLKVIKKNHGDIIILSDANVVFIDIILKANKVDNLISQIITNPADWEDTGRLRVHRLHPTEIAPHGCLNKCALNICKGTELVNYLAPFIEQQENYYNQILYVGDSINDFCPATKMKSNDVVLVRKGYALERFLNSPGYFNDDDLGGSDKLKKMNRDKINARIVYWKDASDILNTVKNEFELAVAAETVEDI</sequence>
<dbReference type="OrthoDB" id="10267182at2759"/>
<dbReference type="InterPro" id="IPR023214">
    <property type="entry name" value="HAD_sf"/>
</dbReference>
<dbReference type="InterPro" id="IPR006384">
    <property type="entry name" value="HAD_hydro_PyrdxlP_Pase-like"/>
</dbReference>
<evidence type="ECO:0000256" key="4">
    <source>
        <dbReference type="ARBA" id="ARBA00022842"/>
    </source>
</evidence>
<dbReference type="InterPro" id="IPR036412">
    <property type="entry name" value="HAD-like_sf"/>
</dbReference>
<feature type="binding site" evidence="5">
    <location>
        <position position="107"/>
    </location>
    <ligand>
        <name>Mg(2+)</name>
        <dbReference type="ChEBI" id="CHEBI:18420"/>
    </ligand>
</feature>
<evidence type="ECO:0000313" key="6">
    <source>
        <dbReference type="EMBL" id="CAG8457322.1"/>
    </source>
</evidence>
<keyword evidence="4 5" id="KW-0460">Magnesium</keyword>
<evidence type="ECO:0000256" key="1">
    <source>
        <dbReference type="ARBA" id="ARBA00001946"/>
    </source>
</evidence>
<dbReference type="EMBL" id="CAJVPL010000161">
    <property type="protein sequence ID" value="CAG8457322.1"/>
    <property type="molecule type" value="Genomic_DNA"/>
</dbReference>
<protein>
    <submittedName>
        <fullName evidence="6">4537_t:CDS:1</fullName>
    </submittedName>
</protein>
<dbReference type="GO" id="GO:0016791">
    <property type="term" value="F:phosphatase activity"/>
    <property type="evidence" value="ECO:0007669"/>
    <property type="project" value="InterPro"/>
</dbReference>
<dbReference type="Pfam" id="PF06888">
    <property type="entry name" value="Put_Phosphatase"/>
    <property type="match status" value="1"/>
</dbReference>